<reference evidence="2 3" key="1">
    <citation type="submission" date="2018-08" db="EMBL/GenBank/DDBJ databases">
        <title>Streptomyces globisporus 1912-4Crt, whole genome shotgun sequence.</title>
        <authorList>
            <person name="Matselyukh B."/>
        </authorList>
    </citation>
    <scope>NUCLEOTIDE SEQUENCE [LARGE SCALE GENOMIC DNA]</scope>
    <source>
        <strain evidence="2 3">1912-4Crt</strain>
    </source>
</reference>
<proteinExistence type="predicted"/>
<organism evidence="2 3">
    <name type="scientific">Streptomyces globisporus</name>
    <dbReference type="NCBI Taxonomy" id="1908"/>
    <lineage>
        <taxon>Bacteria</taxon>
        <taxon>Bacillati</taxon>
        <taxon>Actinomycetota</taxon>
        <taxon>Actinomycetes</taxon>
        <taxon>Kitasatosporales</taxon>
        <taxon>Streptomycetaceae</taxon>
        <taxon>Streptomyces</taxon>
    </lineage>
</organism>
<evidence type="ECO:0000313" key="3">
    <source>
        <dbReference type="Proteomes" id="UP000285596"/>
    </source>
</evidence>
<accession>A0A423UQA9</accession>
<dbReference type="Proteomes" id="UP000285596">
    <property type="component" value="Unassembled WGS sequence"/>
</dbReference>
<sequence>MVNLVEQSISQAMDEPDDRMMFTQVKDIVARHLRRMDPGATVTKTEFFNHTHVPDMVLEWPGRPRTPRRFIYLRTTSDQRELEDDLQRLPRADRPVLLALGQLSSTRQQGNLPPLPGSSTSLLLDTSALGALQSADNSPGIPQLVSRSVLEGGRGTLDRPATEEFLNTVVQGAEAARAGERVPTRVAVDALTARMTTDVADRMSAFLAALWQGGGSTLASFPAPQRGVGHLDETALMYLLESEDITDTAFWNRVVRMISLPTLLRTPAAGTGNLQYLMREAIRLWTSRVCMIVPGVADADISPWRWTVKDAQLILQTPRFHVLVAQSQRQLPSGQEHDLPRLDEVRNRADRFGIPLTSLRMVVTDRHVGYGGPGDDISHDTRLDGISDALGQAEGVIEAEARILSGETLQCMFATGIASARGARTQVPLDALLGTTTRLLSDLSNDEAEKITQLLGAQGPPPDQPWSQPSLDDV</sequence>
<dbReference type="RefSeq" id="WP_118906417.1">
    <property type="nucleotide sequence ID" value="NZ_QWFA01000304.1"/>
</dbReference>
<protein>
    <submittedName>
        <fullName evidence="2">Uncharacterized protein</fullName>
    </submittedName>
</protein>
<feature type="region of interest" description="Disordered" evidence="1">
    <location>
        <begin position="455"/>
        <end position="474"/>
    </location>
</feature>
<dbReference type="EMBL" id="QWFA01000304">
    <property type="protein sequence ID" value="ROV64510.1"/>
    <property type="molecule type" value="Genomic_DNA"/>
</dbReference>
<gene>
    <name evidence="2" type="ORF">D3105_32435</name>
</gene>
<evidence type="ECO:0000313" key="2">
    <source>
        <dbReference type="EMBL" id="ROV64510.1"/>
    </source>
</evidence>
<evidence type="ECO:0000256" key="1">
    <source>
        <dbReference type="SAM" id="MobiDB-lite"/>
    </source>
</evidence>
<comment type="caution">
    <text evidence="2">The sequence shown here is derived from an EMBL/GenBank/DDBJ whole genome shotgun (WGS) entry which is preliminary data.</text>
</comment>
<dbReference type="AlphaFoldDB" id="A0A423UQA9"/>
<feature type="compositionally biased region" description="Polar residues" evidence="1">
    <location>
        <begin position="465"/>
        <end position="474"/>
    </location>
</feature>
<name>A0A423UQA9_STRGL</name>